<dbReference type="PANTHER" id="PTHR24123">
    <property type="entry name" value="ANKYRIN REPEAT-CONTAINING"/>
    <property type="match status" value="1"/>
</dbReference>
<evidence type="ECO:0000313" key="6">
    <source>
        <dbReference type="EMBL" id="KAJ4457124.1"/>
    </source>
</evidence>
<evidence type="ECO:0000256" key="4">
    <source>
        <dbReference type="SAM" id="MobiDB-lite"/>
    </source>
</evidence>
<evidence type="ECO:0000256" key="2">
    <source>
        <dbReference type="ARBA" id="ARBA00023043"/>
    </source>
</evidence>
<feature type="compositionally biased region" description="Pro residues" evidence="4">
    <location>
        <begin position="434"/>
        <end position="448"/>
    </location>
</feature>
<feature type="domain" description="PH" evidence="5">
    <location>
        <begin position="1855"/>
        <end position="1992"/>
    </location>
</feature>
<keyword evidence="1" id="KW-0677">Repeat</keyword>
<feature type="region of interest" description="Disordered" evidence="4">
    <location>
        <begin position="632"/>
        <end position="677"/>
    </location>
</feature>
<feature type="compositionally biased region" description="Low complexity" evidence="4">
    <location>
        <begin position="1998"/>
        <end position="2011"/>
    </location>
</feature>
<protein>
    <recommendedName>
        <fullName evidence="5">PH domain-containing protein</fullName>
    </recommendedName>
</protein>
<feature type="region of interest" description="Disordered" evidence="4">
    <location>
        <begin position="1346"/>
        <end position="1402"/>
    </location>
</feature>
<evidence type="ECO:0000313" key="7">
    <source>
        <dbReference type="Proteomes" id="UP001141327"/>
    </source>
</evidence>
<dbReference type="PROSITE" id="PS50003">
    <property type="entry name" value="PH_DOMAIN"/>
    <property type="match status" value="1"/>
</dbReference>
<feature type="compositionally biased region" description="Pro residues" evidence="4">
    <location>
        <begin position="654"/>
        <end position="663"/>
    </location>
</feature>
<feature type="region of interest" description="Disordered" evidence="4">
    <location>
        <begin position="1910"/>
        <end position="1951"/>
    </location>
</feature>
<feature type="repeat" description="ANK" evidence="3">
    <location>
        <begin position="194"/>
        <end position="226"/>
    </location>
</feature>
<dbReference type="Pfam" id="PF12796">
    <property type="entry name" value="Ank_2"/>
    <property type="match status" value="2"/>
</dbReference>
<gene>
    <name evidence="6" type="ORF">PAPYR_7521</name>
</gene>
<reference evidence="6" key="1">
    <citation type="journal article" date="2022" name="bioRxiv">
        <title>Genomics of Preaxostyla Flagellates Illuminates Evolutionary Transitions and the Path Towards Mitochondrial Loss.</title>
        <authorList>
            <person name="Novak L.V.F."/>
            <person name="Treitli S.C."/>
            <person name="Pyrih J."/>
            <person name="Halakuc P."/>
            <person name="Pipaliya S.V."/>
            <person name="Vacek V."/>
            <person name="Brzon O."/>
            <person name="Soukal P."/>
            <person name="Eme L."/>
            <person name="Dacks J.B."/>
            <person name="Karnkowska A."/>
            <person name="Elias M."/>
            <person name="Hampl V."/>
        </authorList>
    </citation>
    <scope>NUCLEOTIDE SEQUENCE</scope>
    <source>
        <strain evidence="6">RCP-MX</strain>
    </source>
</reference>
<dbReference type="PROSITE" id="PS50088">
    <property type="entry name" value="ANK_REPEAT"/>
    <property type="match status" value="5"/>
</dbReference>
<feature type="compositionally biased region" description="Low complexity" evidence="4">
    <location>
        <begin position="640"/>
        <end position="653"/>
    </location>
</feature>
<feature type="compositionally biased region" description="Pro residues" evidence="4">
    <location>
        <begin position="359"/>
        <end position="369"/>
    </location>
</feature>
<comment type="caution">
    <text evidence="6">The sequence shown here is derived from an EMBL/GenBank/DDBJ whole genome shotgun (WGS) entry which is preliminary data.</text>
</comment>
<dbReference type="PROSITE" id="PS50297">
    <property type="entry name" value="ANK_REP_REGION"/>
    <property type="match status" value="5"/>
</dbReference>
<feature type="compositionally biased region" description="Low complexity" evidence="4">
    <location>
        <begin position="1312"/>
        <end position="1324"/>
    </location>
</feature>
<feature type="region of interest" description="Disordered" evidence="4">
    <location>
        <begin position="1996"/>
        <end position="2024"/>
    </location>
</feature>
<dbReference type="PANTHER" id="PTHR24123:SF33">
    <property type="entry name" value="PROTEIN HOS4"/>
    <property type="match status" value="1"/>
</dbReference>
<feature type="repeat" description="ANK" evidence="3">
    <location>
        <begin position="1216"/>
        <end position="1248"/>
    </location>
</feature>
<feature type="repeat" description="ANK" evidence="3">
    <location>
        <begin position="227"/>
        <end position="259"/>
    </location>
</feature>
<dbReference type="InterPro" id="IPR002110">
    <property type="entry name" value="Ankyrin_rpt"/>
</dbReference>
<dbReference type="SMART" id="SM00248">
    <property type="entry name" value="ANK"/>
    <property type="match status" value="14"/>
</dbReference>
<dbReference type="Pfam" id="PF00023">
    <property type="entry name" value="Ank"/>
    <property type="match status" value="3"/>
</dbReference>
<feature type="compositionally biased region" description="Low complexity" evidence="4">
    <location>
        <begin position="1925"/>
        <end position="1949"/>
    </location>
</feature>
<evidence type="ECO:0000259" key="5">
    <source>
        <dbReference type="PROSITE" id="PS50003"/>
    </source>
</evidence>
<organism evidence="6 7">
    <name type="scientific">Paratrimastix pyriformis</name>
    <dbReference type="NCBI Taxonomy" id="342808"/>
    <lineage>
        <taxon>Eukaryota</taxon>
        <taxon>Metamonada</taxon>
        <taxon>Preaxostyla</taxon>
        <taxon>Paratrimastigidae</taxon>
        <taxon>Paratrimastix</taxon>
    </lineage>
</organism>
<accession>A0ABQ8UCY3</accession>
<feature type="compositionally biased region" description="Pro residues" evidence="4">
    <location>
        <begin position="1032"/>
        <end position="1062"/>
    </location>
</feature>
<dbReference type="Gene3D" id="1.25.40.20">
    <property type="entry name" value="Ankyrin repeat-containing domain"/>
    <property type="match status" value="6"/>
</dbReference>
<feature type="region of interest" description="Disordered" evidence="4">
    <location>
        <begin position="706"/>
        <end position="727"/>
    </location>
</feature>
<dbReference type="SUPFAM" id="SSF48403">
    <property type="entry name" value="Ankyrin repeat"/>
    <property type="match status" value="3"/>
</dbReference>
<dbReference type="InterPro" id="IPR051165">
    <property type="entry name" value="Multifunctional_ANK_Repeat"/>
</dbReference>
<feature type="compositionally biased region" description="Low complexity" evidence="4">
    <location>
        <begin position="1376"/>
        <end position="1393"/>
    </location>
</feature>
<feature type="region of interest" description="Disordered" evidence="4">
    <location>
        <begin position="1032"/>
        <end position="1105"/>
    </location>
</feature>
<feature type="compositionally biased region" description="Low complexity" evidence="4">
    <location>
        <begin position="1497"/>
        <end position="1514"/>
    </location>
</feature>
<feature type="region of interest" description="Disordered" evidence="4">
    <location>
        <begin position="1495"/>
        <end position="1514"/>
    </location>
</feature>
<dbReference type="EMBL" id="JAPMOS010000054">
    <property type="protein sequence ID" value="KAJ4457124.1"/>
    <property type="molecule type" value="Genomic_DNA"/>
</dbReference>
<dbReference type="InterPro" id="IPR036770">
    <property type="entry name" value="Ankyrin_rpt-contain_sf"/>
</dbReference>
<dbReference type="Gene3D" id="2.30.29.30">
    <property type="entry name" value="Pleckstrin-homology domain (PH domain)/Phosphotyrosine-binding domain (PTB)"/>
    <property type="match status" value="1"/>
</dbReference>
<feature type="repeat" description="ANK" evidence="3">
    <location>
        <begin position="89"/>
        <end position="121"/>
    </location>
</feature>
<feature type="compositionally biased region" description="Pro residues" evidence="4">
    <location>
        <begin position="1365"/>
        <end position="1375"/>
    </location>
</feature>
<dbReference type="SUPFAM" id="SSF50729">
    <property type="entry name" value="PH domain-like"/>
    <property type="match status" value="1"/>
</dbReference>
<feature type="compositionally biased region" description="Low complexity" evidence="4">
    <location>
        <begin position="320"/>
        <end position="336"/>
    </location>
</feature>
<feature type="region of interest" description="Disordered" evidence="4">
    <location>
        <begin position="288"/>
        <end position="457"/>
    </location>
</feature>
<sequence>MLSVPEAILGALKCSQNHLALALVQSHQNEIVAQLSTTSSFVTPYLQQSPLHLLAAQPPCSGESSLATFQLLNFFLARGRNTLENRDSLGQTPLLLAVDARNETVIKYLLENRAEVDTADTQGHIPLSLALHHNDRDLVRVLFKRSEHDGRILGHRTAMGTSLLHYACMHRGYLGLASRCIEIGRISVDLRNRAGDSPLIFAARAGITENVEWLLRRGARPNLRGSRGRTALHAAVLRGDLQTAGLLLLAGGSASQRDQHDLTPLDYCALLLDDQTRADMLAALRCPPTGPAGSLGPTAASPPRMGAFTAPTSAGSILQAAPAAPSGAPRPAGTSPMLCPSRAPGGGEALPPVAGGDPQPQPQPQPPPLGTESLAAPRAQAPVPPAARPIAIPAAPPDPQQRPQQQQQPPPVSIGRNVTPPESNMPGVVFSPGPSAPPQAPAPAPAPGGPAASGAPMNMSSDYRARCGGYAPFRFPDGPLEDELVRAVEGARAMGGPEARGLEEEGLRGALLVRAIQVLAQVAPPALFPPPQPSDRHHISRPTPILSLRHWGLIRLGANPNTLSPTDGQPVLVHAVLAGWPALCCALLEAGADVHAGLLTKSILHLLRRQWDPRTNRPQLFAIAAAAAPAVGAPPPAAPVAPGSASSPAQPQTQPQPQPPARPVAPRHPGGGGGTALNRIGALHAAAMANDMDAFRLLLAAGAGPSGGMAGHGRARDGHAHAASTAAGSDGGCDCPCGAHAPLPARHSHRPAVGLPDWQGRTVYHTAAQCGHVTLLYALLTAPSTSLLAHTTPAPPCPEERDPIGATGPGAAGTALALARMQTDMLVNLRTCVSGDTLLLCACRGLLPTEAVVLGLSPSPERPLQTVRLLVGLGADPQATNWLGEDGLMVAWRAHRSGLVTHLLRCCGLLPARRLRATGETVLHWAPAVDETALGLCLALHQHMTVAPWLPPAEPGAPAAPSGPTASIVSAAASPLGAPSSPALRPLPAAPVSWLGPREQLVNARDRWGRTPLLCLLWEAYGLPDPALLWPPEQPPASLPSPAGPMPPAPPEGRPGPPPPAPAWSVPPAGGEELVGMDRDGAISPAPALQPEQPGHPGGLPVAEPDLPAAVGAELRALVGAGGGGGEDEGRAEERGAPRWTLARLVEAGRAAAVHSRAGGWGVPAALGGADPAGTEAALDAATGGCSCGSPSYLPRVQAFLRAGARPNEAMRPECGGYTPLHLAAARGDLDVIVLFLSAGVDPYQPDSRGLTAVHHAATQSRPDAFLLLLQISAAVVPEWMKANPGAAVMPPLDPLLDEDALGSPSPPGPAAPAGEAGAGDSPPTSSGGPTAADGAEAEEWAFLMPHAPGRPSRTRLAATRRPESPAPPPAPTRPRAPSVSVPPSALPQPAASGTAPGRTRGFSLAPRLMAAPAAVPPAPRPPAAVGTVGCRVHPLLEPLPRAGGWTLLHFLAATGAAYTLQTAFEGTGYGPRDARQGIYSPSFPCPFPVQGAVHAPDPYTGPTSGSSPPAGPGDLKALTWAHHLLRARDALRGETPLLTAARCGQLVALYVIVARGLVPAAAVGQSSPEAAALRLAGDLVATDRWGRTYSQLAARRGGEEMALTARSVVAIALDRADLLARGMRNLPLDDRPALQGYTLLHLAAWGGHRRVVDFLLGLPSVAELLADYGQADPAHLGAYIDRRDVAGATALHLAAMCPHGHMHVPEEAVLRVQGERYPLGPPQMSFYRSQQVLGCFRQLVARGADLSLTDCAGRTVIDLLAATVRPAPALRCLPLCLTATMSGLARLRLQGDVECILLLLSLCPSAVAYRGPLPAFVPRSGELAHTFGLFEALQRPQAPLGVPAVLGTAEGEDMPLKAGFLLRRGPFRSSWSVLLFGLTLGRLTCWPSVTEGARPKDIIALADVTALSDEGEGAGPEERDPTEASPDGGALPAPLAPGGPAAAPASPGQLMPNERWTFAVHLRGAGRPLRLAACDGSERDGWLRALRFAIGRAREVAASPGGSSTIATSGGAMGPPAPPKPAR</sequence>
<evidence type="ECO:0000256" key="1">
    <source>
        <dbReference type="ARBA" id="ARBA00022737"/>
    </source>
</evidence>
<dbReference type="Proteomes" id="UP001141327">
    <property type="component" value="Unassembled WGS sequence"/>
</dbReference>
<dbReference type="InterPro" id="IPR011993">
    <property type="entry name" value="PH-like_dom_sf"/>
</dbReference>
<keyword evidence="7" id="KW-1185">Reference proteome</keyword>
<evidence type="ECO:0000256" key="3">
    <source>
        <dbReference type="PROSITE-ProRule" id="PRU00023"/>
    </source>
</evidence>
<dbReference type="InterPro" id="IPR001849">
    <property type="entry name" value="PH_domain"/>
</dbReference>
<dbReference type="SMART" id="SM00233">
    <property type="entry name" value="PH"/>
    <property type="match status" value="1"/>
</dbReference>
<feature type="region of interest" description="Disordered" evidence="4">
    <location>
        <begin position="1291"/>
        <end position="1334"/>
    </location>
</feature>
<proteinExistence type="predicted"/>
<name>A0ABQ8UCY3_9EUKA</name>
<feature type="repeat" description="ANK" evidence="3">
    <location>
        <begin position="1636"/>
        <end position="1657"/>
    </location>
</feature>
<keyword evidence="2 3" id="KW-0040">ANK repeat</keyword>